<gene>
    <name evidence="1" type="primary">dph5</name>
    <name evidence="1" type="ORF">SPIL2461_LOCUS9107</name>
</gene>
<organism evidence="1 2">
    <name type="scientific">Symbiodinium pilosum</name>
    <name type="common">Dinoflagellate</name>
    <dbReference type="NCBI Taxonomy" id="2952"/>
    <lineage>
        <taxon>Eukaryota</taxon>
        <taxon>Sar</taxon>
        <taxon>Alveolata</taxon>
        <taxon>Dinophyceae</taxon>
        <taxon>Suessiales</taxon>
        <taxon>Symbiodiniaceae</taxon>
        <taxon>Symbiodinium</taxon>
    </lineage>
</organism>
<evidence type="ECO:0000313" key="1">
    <source>
        <dbReference type="EMBL" id="CAE7374695.1"/>
    </source>
</evidence>
<proteinExistence type="predicted"/>
<dbReference type="EMBL" id="CAJNIZ010015558">
    <property type="protein sequence ID" value="CAE7374695.1"/>
    <property type="molecule type" value="Genomic_DNA"/>
</dbReference>
<keyword evidence="2" id="KW-1185">Reference proteome</keyword>
<dbReference type="AlphaFoldDB" id="A0A812QCP0"/>
<sequence length="297" mass="33335">MSLSWRRICREDSRNGARWTVDLSRVKQAAEAGYDLAGLQDEFGNSLLDYMISCPSSHLLKEDWLQFLETVQILATAGNKCQVCMHMLFGFCEEALPKLSIDKLQIALHAGLRDDFKDEALRHFQHEGRGPFPATLETCLLRRVIREFPREQLLQPSKLQCLEVVKLLLQVNTRTAIDAVRKEIHVIHARLRHLPWLLADYGDWATAPCDSVRNPTSSELLALRILNAQMEMVRQWLALPEVRLQDALASRFLCGLTGPCGMNLPGPAVLLTEAFVLGPALKSGAISEHGTVDLLFA</sequence>
<evidence type="ECO:0000313" key="2">
    <source>
        <dbReference type="Proteomes" id="UP000649617"/>
    </source>
</evidence>
<dbReference type="Proteomes" id="UP000649617">
    <property type="component" value="Unassembled WGS sequence"/>
</dbReference>
<reference evidence="1" key="1">
    <citation type="submission" date="2021-02" db="EMBL/GenBank/DDBJ databases">
        <authorList>
            <person name="Dougan E. K."/>
            <person name="Rhodes N."/>
            <person name="Thang M."/>
            <person name="Chan C."/>
        </authorList>
    </citation>
    <scope>NUCLEOTIDE SEQUENCE</scope>
</reference>
<accession>A0A812QCP0</accession>
<dbReference type="OrthoDB" id="445676at2759"/>
<protein>
    <submittedName>
        <fullName evidence="1">Dph5 protein</fullName>
    </submittedName>
</protein>
<name>A0A812QCP0_SYMPI</name>
<comment type="caution">
    <text evidence="1">The sequence shown here is derived from an EMBL/GenBank/DDBJ whole genome shotgun (WGS) entry which is preliminary data.</text>
</comment>